<accession>X1V889</accession>
<gene>
    <name evidence="1" type="ORF">S12H4_49479</name>
</gene>
<reference evidence="1" key="1">
    <citation type="journal article" date="2014" name="Front. Microbiol.">
        <title>High frequency of phylogenetically diverse reductive dehalogenase-homologous genes in deep subseafloor sedimentary metagenomes.</title>
        <authorList>
            <person name="Kawai M."/>
            <person name="Futagami T."/>
            <person name="Toyoda A."/>
            <person name="Takaki Y."/>
            <person name="Nishi S."/>
            <person name="Hori S."/>
            <person name="Arai W."/>
            <person name="Tsubouchi T."/>
            <person name="Morono Y."/>
            <person name="Uchiyama I."/>
            <person name="Ito T."/>
            <person name="Fujiyama A."/>
            <person name="Inagaki F."/>
            <person name="Takami H."/>
        </authorList>
    </citation>
    <scope>NUCLEOTIDE SEQUENCE</scope>
    <source>
        <strain evidence="1">Expedition CK06-06</strain>
    </source>
</reference>
<evidence type="ECO:0000313" key="1">
    <source>
        <dbReference type="EMBL" id="GAJ12492.1"/>
    </source>
</evidence>
<sequence length="62" mass="6935">MEMTIDKAIEILEALSKGIYEGDRADAQAAEKLGTEALKRIRHDREAMQAKHVLLLPGETEE</sequence>
<proteinExistence type="predicted"/>
<name>X1V889_9ZZZZ</name>
<dbReference type="AlphaFoldDB" id="X1V889"/>
<protein>
    <submittedName>
        <fullName evidence="1">Uncharacterized protein</fullName>
    </submittedName>
</protein>
<comment type="caution">
    <text evidence="1">The sequence shown here is derived from an EMBL/GenBank/DDBJ whole genome shotgun (WGS) entry which is preliminary data.</text>
</comment>
<dbReference type="EMBL" id="BARW01031048">
    <property type="protein sequence ID" value="GAJ12492.1"/>
    <property type="molecule type" value="Genomic_DNA"/>
</dbReference>
<organism evidence="1">
    <name type="scientific">marine sediment metagenome</name>
    <dbReference type="NCBI Taxonomy" id="412755"/>
    <lineage>
        <taxon>unclassified sequences</taxon>
        <taxon>metagenomes</taxon>
        <taxon>ecological metagenomes</taxon>
    </lineage>
</organism>